<keyword evidence="1" id="KW-0812">Transmembrane</keyword>
<evidence type="ECO:0000313" key="3">
    <source>
        <dbReference type="Proteomes" id="UP000825729"/>
    </source>
</evidence>
<dbReference type="Proteomes" id="UP000825729">
    <property type="component" value="Unassembled WGS sequence"/>
</dbReference>
<gene>
    <name evidence="2" type="ORF">H6P81_016020</name>
</gene>
<reference evidence="2 3" key="1">
    <citation type="submission" date="2021-07" db="EMBL/GenBank/DDBJ databases">
        <title>The Aristolochia fimbriata genome: insights into angiosperm evolution, floral development and chemical biosynthesis.</title>
        <authorList>
            <person name="Jiao Y."/>
        </authorList>
    </citation>
    <scope>NUCLEOTIDE SEQUENCE [LARGE SCALE GENOMIC DNA]</scope>
    <source>
        <strain evidence="2">IBCAS-2021</strain>
        <tissue evidence="2">Leaf</tissue>
    </source>
</reference>
<keyword evidence="1" id="KW-1133">Transmembrane helix</keyword>
<comment type="caution">
    <text evidence="2">The sequence shown here is derived from an EMBL/GenBank/DDBJ whole genome shotgun (WGS) entry which is preliminary data.</text>
</comment>
<evidence type="ECO:0000313" key="2">
    <source>
        <dbReference type="EMBL" id="KAG9444680.1"/>
    </source>
</evidence>
<feature type="transmembrane region" description="Helical" evidence="1">
    <location>
        <begin position="140"/>
        <end position="160"/>
    </location>
</feature>
<dbReference type="PANTHER" id="PTHR36743:SF1">
    <property type="entry name" value="OS04G0495300 PROTEIN"/>
    <property type="match status" value="1"/>
</dbReference>
<dbReference type="PANTHER" id="PTHR36743">
    <property type="entry name" value="OS04G0495300 PROTEIN"/>
    <property type="match status" value="1"/>
</dbReference>
<name>A0AAV7E729_ARIFI</name>
<dbReference type="AlphaFoldDB" id="A0AAV7E729"/>
<proteinExistence type="predicted"/>
<sequence>MGLSASIRVSSILETSPEFDAACNSVYDDCLNLAQHAFSGVRHYQLSDASLRLHLALTSSLPFVKQWMPSPPSEAQVDRAIAAAAKDKDTLNSDEFKAFSLLLFRDVIVCNARNRVLRQIPVGIAGIAGLGAVTRSGRGMVGSVIGVYALGVTAAVYLSLSR</sequence>
<protein>
    <submittedName>
        <fullName evidence="2">Uncharacterized protein</fullName>
    </submittedName>
</protein>
<accession>A0AAV7E729</accession>
<keyword evidence="1" id="KW-0472">Membrane</keyword>
<evidence type="ECO:0000256" key="1">
    <source>
        <dbReference type="SAM" id="Phobius"/>
    </source>
</evidence>
<dbReference type="EMBL" id="JAINDJ010000006">
    <property type="protein sequence ID" value="KAG9444680.1"/>
    <property type="molecule type" value="Genomic_DNA"/>
</dbReference>
<keyword evidence="3" id="KW-1185">Reference proteome</keyword>
<organism evidence="2 3">
    <name type="scientific">Aristolochia fimbriata</name>
    <name type="common">White veined hardy Dutchman's pipe vine</name>
    <dbReference type="NCBI Taxonomy" id="158543"/>
    <lineage>
        <taxon>Eukaryota</taxon>
        <taxon>Viridiplantae</taxon>
        <taxon>Streptophyta</taxon>
        <taxon>Embryophyta</taxon>
        <taxon>Tracheophyta</taxon>
        <taxon>Spermatophyta</taxon>
        <taxon>Magnoliopsida</taxon>
        <taxon>Magnoliidae</taxon>
        <taxon>Piperales</taxon>
        <taxon>Aristolochiaceae</taxon>
        <taxon>Aristolochia</taxon>
    </lineage>
</organism>